<dbReference type="PROSITE" id="PS51186">
    <property type="entry name" value="GNAT"/>
    <property type="match status" value="1"/>
</dbReference>
<keyword evidence="3" id="KW-1185">Reference proteome</keyword>
<dbReference type="SUPFAM" id="SSF55729">
    <property type="entry name" value="Acyl-CoA N-acyltransferases (Nat)"/>
    <property type="match status" value="1"/>
</dbReference>
<dbReference type="RefSeq" id="WP_025362799.1">
    <property type="nucleotide sequence ID" value="NZ_CP006681.1"/>
</dbReference>
<dbReference type="AlphaFoldDB" id="W6A6D4"/>
<dbReference type="PATRIC" id="fig|1276246.3.peg.215"/>
<gene>
    <name evidence="2" type="ORF">SCULI_v1c02160</name>
</gene>
<dbReference type="PANTHER" id="PTHR13355:SF11">
    <property type="entry name" value="GLUCOSAMINE 6-PHOSPHATE N-ACETYLTRANSFERASE"/>
    <property type="match status" value="1"/>
</dbReference>
<dbReference type="KEGG" id="scq:SCULI_v1c02160"/>
<evidence type="ECO:0000259" key="1">
    <source>
        <dbReference type="PROSITE" id="PS51186"/>
    </source>
</evidence>
<dbReference type="InterPro" id="IPR039143">
    <property type="entry name" value="GNPNAT1-like"/>
</dbReference>
<protein>
    <submittedName>
        <fullName evidence="2">Acetyltransferase, GNAT family protein</fullName>
    </submittedName>
</protein>
<evidence type="ECO:0000313" key="3">
    <source>
        <dbReference type="Proteomes" id="UP000019267"/>
    </source>
</evidence>
<accession>W6A6D4</accession>
<dbReference type="EMBL" id="CP006681">
    <property type="protein sequence ID" value="AHI52557.1"/>
    <property type="molecule type" value="Genomic_DNA"/>
</dbReference>
<dbReference type="Gene3D" id="3.40.630.30">
    <property type="match status" value="1"/>
</dbReference>
<dbReference type="CDD" id="cd04301">
    <property type="entry name" value="NAT_SF"/>
    <property type="match status" value="1"/>
</dbReference>
<dbReference type="Proteomes" id="UP000019267">
    <property type="component" value="Chromosome"/>
</dbReference>
<dbReference type="eggNOG" id="COG2153">
    <property type="taxonomic scope" value="Bacteria"/>
</dbReference>
<dbReference type="Pfam" id="PF13673">
    <property type="entry name" value="Acetyltransf_10"/>
    <property type="match status" value="1"/>
</dbReference>
<dbReference type="OrthoDB" id="9796171at2"/>
<dbReference type="InterPro" id="IPR000182">
    <property type="entry name" value="GNAT_dom"/>
</dbReference>
<dbReference type="InterPro" id="IPR016181">
    <property type="entry name" value="Acyl_CoA_acyltransferase"/>
</dbReference>
<sequence>MNLNFLVDYGIENEIFQSALEIRTKVFVEEQEVDLELEQDSYDNTSFHVLGLNENNEPVCCARILKQDDGWHWGRIAVKKEFRNLKLGNQLLKFLEEYSKDVLDLSKIVLNAQVYAIKFYEKNGFTVEGEQFLEDGIDHIKMTKTIK</sequence>
<dbReference type="HOGENOM" id="CLU_056607_6_4_14"/>
<feature type="domain" description="N-acetyltransferase" evidence="1">
    <location>
        <begin position="7"/>
        <end position="147"/>
    </location>
</feature>
<dbReference type="STRING" id="1276246.SCULI_v1c02160"/>
<organism evidence="2 3">
    <name type="scientific">Spiroplasma culicicola AES-1</name>
    <dbReference type="NCBI Taxonomy" id="1276246"/>
    <lineage>
        <taxon>Bacteria</taxon>
        <taxon>Bacillati</taxon>
        <taxon>Mycoplasmatota</taxon>
        <taxon>Mollicutes</taxon>
        <taxon>Entomoplasmatales</taxon>
        <taxon>Spiroplasmataceae</taxon>
        <taxon>Spiroplasma</taxon>
    </lineage>
</organism>
<evidence type="ECO:0000313" key="2">
    <source>
        <dbReference type="EMBL" id="AHI52557.1"/>
    </source>
</evidence>
<keyword evidence="2" id="KW-0808">Transferase</keyword>
<dbReference type="GO" id="GO:0004343">
    <property type="term" value="F:glucosamine 6-phosphate N-acetyltransferase activity"/>
    <property type="evidence" value="ECO:0007669"/>
    <property type="project" value="TreeGrafter"/>
</dbReference>
<reference evidence="2 3" key="1">
    <citation type="journal article" date="2014" name="Genome Biol. Evol.">
        <title>Molecular evolution of the substrate utilization strategies and putative virulence factors in mosquito-associated Spiroplasma species.</title>
        <authorList>
            <person name="Chang T.H."/>
            <person name="Lo W.S."/>
            <person name="Ku C."/>
            <person name="Chen L.L."/>
            <person name="Kuo C.H."/>
        </authorList>
    </citation>
    <scope>NUCLEOTIDE SEQUENCE [LARGE SCALE GENOMIC DNA]</scope>
    <source>
        <strain evidence="2">AES-1</strain>
    </source>
</reference>
<name>W6A6D4_9MOLU</name>
<proteinExistence type="predicted"/>
<dbReference type="PANTHER" id="PTHR13355">
    <property type="entry name" value="GLUCOSAMINE 6-PHOSPHATE N-ACETYLTRANSFERASE"/>
    <property type="match status" value="1"/>
</dbReference>